<dbReference type="InterPro" id="IPR051380">
    <property type="entry name" value="pH-response_reg_palI/RIM9"/>
</dbReference>
<feature type="transmembrane region" description="Helical" evidence="6">
    <location>
        <begin position="117"/>
        <end position="143"/>
    </location>
</feature>
<dbReference type="AlphaFoldDB" id="A0A060SXW1"/>
<dbReference type="GO" id="GO:0005886">
    <property type="term" value="C:plasma membrane"/>
    <property type="evidence" value="ECO:0007669"/>
    <property type="project" value="InterPro"/>
</dbReference>
<reference evidence="7" key="2">
    <citation type="submission" date="2014-06" db="EMBL/GenBank/DDBJ databases">
        <title>The complete genome of Blastobotrys (Arxula) adeninivorans LS3 - a yeast of biotechnological interest.</title>
        <authorList>
            <person name="Kunze G."/>
            <person name="Gaillardin C."/>
            <person name="Czernicka M."/>
            <person name="Durrens P."/>
            <person name="Martin T."/>
            <person name="Boer E."/>
            <person name="Gabaldon T."/>
            <person name="Cruz J."/>
            <person name="Talla E."/>
            <person name="Marck C."/>
            <person name="Goffeau A."/>
            <person name="Barbe V."/>
            <person name="Baret P."/>
            <person name="Baronian K."/>
            <person name="Beier S."/>
            <person name="Bleykasten C."/>
            <person name="Bode R."/>
            <person name="Casaregola S."/>
            <person name="Despons L."/>
            <person name="Fairhead C."/>
            <person name="Giersberg M."/>
            <person name="Gierski P."/>
            <person name="Hahnel U."/>
            <person name="Hartmann A."/>
            <person name="Jankowska D."/>
            <person name="Jubin C."/>
            <person name="Jung P."/>
            <person name="Lafontaine I."/>
            <person name="Leh-Louis V."/>
            <person name="Lemaire M."/>
            <person name="Marcet-Houben M."/>
            <person name="Mascher M."/>
            <person name="Morel G."/>
            <person name="Richard G.-F."/>
            <person name="Riechen J."/>
            <person name="Sacerdot C."/>
            <person name="Sarkar A."/>
            <person name="Savel G."/>
            <person name="Schacherer J."/>
            <person name="Sherman D."/>
            <person name="Straub M.-L."/>
            <person name="Stein N."/>
            <person name="Thierry A."/>
            <person name="Trautwein-Schult A."/>
            <person name="Westhof E."/>
            <person name="Worch S."/>
            <person name="Dujon B."/>
            <person name="Souciet J.-L."/>
            <person name="Wincker P."/>
            <person name="Scholz U."/>
            <person name="Neuveglise N."/>
        </authorList>
    </citation>
    <scope>NUCLEOTIDE SEQUENCE</scope>
    <source>
        <strain evidence="7">LS3</strain>
    </source>
</reference>
<evidence type="ECO:0000256" key="6">
    <source>
        <dbReference type="SAM" id="Phobius"/>
    </source>
</evidence>
<feature type="compositionally biased region" description="Polar residues" evidence="5">
    <location>
        <begin position="507"/>
        <end position="549"/>
    </location>
</feature>
<accession>A0A060SXW1</accession>
<feature type="region of interest" description="Disordered" evidence="5">
    <location>
        <begin position="274"/>
        <end position="600"/>
    </location>
</feature>
<dbReference type="InterPro" id="IPR009571">
    <property type="entry name" value="SUR7/Rim9-like_fungi"/>
</dbReference>
<dbReference type="EMBL" id="HG937691">
    <property type="protein sequence ID" value="CDP33364.1"/>
    <property type="molecule type" value="Genomic_DNA"/>
</dbReference>
<comment type="subcellular location">
    <subcellularLocation>
        <location evidence="1">Membrane</location>
        <topology evidence="1">Multi-pass membrane protein</topology>
    </subcellularLocation>
</comment>
<dbReference type="GO" id="GO:0032153">
    <property type="term" value="C:cell division site"/>
    <property type="evidence" value="ECO:0007669"/>
    <property type="project" value="TreeGrafter"/>
</dbReference>
<dbReference type="Pfam" id="PF06687">
    <property type="entry name" value="SUR7"/>
    <property type="match status" value="1"/>
</dbReference>
<feature type="transmembrane region" description="Helical" evidence="6">
    <location>
        <begin position="7"/>
        <end position="27"/>
    </location>
</feature>
<feature type="compositionally biased region" description="Low complexity" evidence="5">
    <location>
        <begin position="467"/>
        <end position="506"/>
    </location>
</feature>
<evidence type="ECO:0000256" key="1">
    <source>
        <dbReference type="ARBA" id="ARBA00004141"/>
    </source>
</evidence>
<evidence type="ECO:0000256" key="3">
    <source>
        <dbReference type="ARBA" id="ARBA00022989"/>
    </source>
</evidence>
<feature type="compositionally biased region" description="Polar residues" evidence="5">
    <location>
        <begin position="241"/>
        <end position="251"/>
    </location>
</feature>
<keyword evidence="4 6" id="KW-0472">Membrane</keyword>
<dbReference type="PANTHER" id="PTHR28013">
    <property type="entry name" value="PROTEIN DCV1-RELATED"/>
    <property type="match status" value="1"/>
</dbReference>
<name>A0A060SXW1_BLAAD</name>
<dbReference type="GO" id="GO:0035838">
    <property type="term" value="C:growing cell tip"/>
    <property type="evidence" value="ECO:0007669"/>
    <property type="project" value="TreeGrafter"/>
</dbReference>
<evidence type="ECO:0000256" key="4">
    <source>
        <dbReference type="ARBA" id="ARBA00023136"/>
    </source>
</evidence>
<sequence length="600" mass="65551">MGVRIRVASTLTVLVLIAFAFELIAVLSVPVTRAITLCTYGDYEFGVFGYCNSKTNSCSPVGIGYDVSLDTFSLPSDARRSLARLLVVHVVSAAITLVLLIFALVAHVHGPANSTRYVLFVLVFSILAFLLTLLAFLVDILLFGSHLSWGGWLMLAATVLLLISVVVLFIMRRMISSEKAMKRRHNITSLHDLDAGNDPFAMEYNYRGQGTPALHELKYENSPSETNDSAPLNEQAQSFATTSVRNDSMARQSRHSFVMPDTDESYAMAASRAYRGHVKTQQPSPPAPGTAAGSSTQIPSPAGTGGATAAVPAGSFIEGADEDGPEEYGPNVVPIPKLRPDRGTRKPSGPRPFQMPDPSDYDQDHALQQPQPQPQQPQQQPDEYVPPRSQWNNMPGEASAVGGGERPPVMRMSPAPRQSVQYFAEGPAPQSAEIVDDSVYEAPYDANSYGHYQPPQAAQPAPPAHYQPPVQQYQQPPQQHYQPPQQHYQPPPQQYQQYQDYQHQYPGGSQTSLPYSTPPQSRSANSNYSDRHQPSQSVLDTNPDFQVPSSKKAHRPRNKPSGPPSGPGPAQANPKDKRKSQPAAFSLNDGPYNISRQMGN</sequence>
<evidence type="ECO:0000256" key="2">
    <source>
        <dbReference type="ARBA" id="ARBA00022692"/>
    </source>
</evidence>
<keyword evidence="2 6" id="KW-0812">Transmembrane</keyword>
<proteinExistence type="predicted"/>
<protein>
    <submittedName>
        <fullName evidence="7">ARAD1A07766p</fullName>
    </submittedName>
</protein>
<feature type="transmembrane region" description="Helical" evidence="6">
    <location>
        <begin position="82"/>
        <end position="105"/>
    </location>
</feature>
<evidence type="ECO:0000256" key="5">
    <source>
        <dbReference type="SAM" id="MobiDB-lite"/>
    </source>
</evidence>
<reference evidence="7" key="1">
    <citation type="submission" date="2014-02" db="EMBL/GenBank/DDBJ databases">
        <authorList>
            <person name="Genoscope - CEA"/>
        </authorList>
    </citation>
    <scope>NUCLEOTIDE SEQUENCE</scope>
    <source>
        <strain evidence="7">LS3</strain>
    </source>
</reference>
<organism evidence="7">
    <name type="scientific">Blastobotrys adeninivorans</name>
    <name type="common">Yeast</name>
    <name type="synonym">Arxula adeninivorans</name>
    <dbReference type="NCBI Taxonomy" id="409370"/>
    <lineage>
        <taxon>Eukaryota</taxon>
        <taxon>Fungi</taxon>
        <taxon>Dikarya</taxon>
        <taxon>Ascomycota</taxon>
        <taxon>Saccharomycotina</taxon>
        <taxon>Dipodascomycetes</taxon>
        <taxon>Dipodascales</taxon>
        <taxon>Trichomonascaceae</taxon>
        <taxon>Blastobotrys</taxon>
    </lineage>
</organism>
<feature type="transmembrane region" description="Helical" evidence="6">
    <location>
        <begin position="149"/>
        <end position="171"/>
    </location>
</feature>
<keyword evidence="3 6" id="KW-1133">Transmembrane helix</keyword>
<dbReference type="PANTHER" id="PTHR28013:SF3">
    <property type="entry name" value="PROTEIN DCV1-RELATED"/>
    <property type="match status" value="1"/>
</dbReference>
<feature type="region of interest" description="Disordered" evidence="5">
    <location>
        <begin position="241"/>
        <end position="261"/>
    </location>
</feature>
<evidence type="ECO:0000313" key="7">
    <source>
        <dbReference type="EMBL" id="CDP33364.1"/>
    </source>
</evidence>
<gene>
    <name evidence="7" type="ORF">GNLVRS02_ARAD1A07766g</name>
</gene>